<gene>
    <name evidence="2" type="ORF">CN398_09240</name>
</gene>
<accession>A0A9X6VCF7</accession>
<dbReference type="Pfam" id="PF14171">
    <property type="entry name" value="SpoIISA_toxin"/>
    <property type="match status" value="1"/>
</dbReference>
<feature type="transmembrane region" description="Helical" evidence="1">
    <location>
        <begin position="23"/>
        <end position="43"/>
    </location>
</feature>
<feature type="transmembrane region" description="Helical" evidence="1">
    <location>
        <begin position="55"/>
        <end position="74"/>
    </location>
</feature>
<organism evidence="2 3">
    <name type="scientific">Bacillus thuringiensis</name>
    <dbReference type="NCBI Taxonomy" id="1428"/>
    <lineage>
        <taxon>Bacteria</taxon>
        <taxon>Bacillati</taxon>
        <taxon>Bacillota</taxon>
        <taxon>Bacilli</taxon>
        <taxon>Bacillales</taxon>
        <taxon>Bacillaceae</taxon>
        <taxon>Bacillus</taxon>
        <taxon>Bacillus cereus group</taxon>
    </lineage>
</organism>
<dbReference type="EMBL" id="NTUS01000026">
    <property type="protein sequence ID" value="PFB07911.1"/>
    <property type="molecule type" value="Genomic_DNA"/>
</dbReference>
<evidence type="ECO:0000313" key="2">
    <source>
        <dbReference type="EMBL" id="PFB07911.1"/>
    </source>
</evidence>
<dbReference type="GO" id="GO:0016020">
    <property type="term" value="C:membrane"/>
    <property type="evidence" value="ECO:0007669"/>
    <property type="project" value="InterPro"/>
</dbReference>
<proteinExistence type="predicted"/>
<evidence type="ECO:0000256" key="1">
    <source>
        <dbReference type="SAM" id="Phobius"/>
    </source>
</evidence>
<evidence type="ECO:0000313" key="3">
    <source>
        <dbReference type="Proteomes" id="UP000220397"/>
    </source>
</evidence>
<dbReference type="RefSeq" id="WP_086877198.1">
    <property type="nucleotide sequence ID" value="NZ_JARSYC010000018.1"/>
</dbReference>
<reference evidence="2 3" key="1">
    <citation type="submission" date="2017-09" db="EMBL/GenBank/DDBJ databases">
        <title>Large-scale bioinformatics analysis of Bacillus genomes uncovers conserved roles of natural products in bacterial physiology.</title>
        <authorList>
            <consortium name="Agbiome Team Llc"/>
            <person name="Bleich R.M."/>
            <person name="Kirk G.J."/>
            <person name="Santa Maria K.C."/>
            <person name="Allen S.E."/>
            <person name="Farag S."/>
            <person name="Shank E.A."/>
            <person name="Bowers A."/>
        </authorList>
    </citation>
    <scope>NUCLEOTIDE SEQUENCE [LARGE SCALE GENOMIC DNA]</scope>
    <source>
        <strain evidence="2 3">AFS015413</strain>
    </source>
</reference>
<name>A0A9X6VCF7_BACTU</name>
<dbReference type="AlphaFoldDB" id="A0A9X6VCF7"/>
<dbReference type="Proteomes" id="UP000220397">
    <property type="component" value="Unassembled WGS sequence"/>
</dbReference>
<dbReference type="InterPro" id="IPR025940">
    <property type="entry name" value="SpoIISA_toxin"/>
</dbReference>
<comment type="caution">
    <text evidence="2">The sequence shown here is derived from an EMBL/GenBank/DDBJ whole genome shotgun (WGS) entry which is preliminary data.</text>
</comment>
<keyword evidence="1" id="KW-0472">Membrane</keyword>
<keyword evidence="1" id="KW-0812">Transmembrane</keyword>
<keyword evidence="1" id="KW-1133">Transmembrane helix</keyword>
<protein>
    <submittedName>
        <fullName evidence="2">Sporulation protein SpoIISA</fullName>
    </submittedName>
</protein>
<sequence length="260" mass="29978">MVTGIGVFTGLFKVGSFIAKFKWIVPICFLVYSLYLSWFKTSVYEELTYNLRKTWYFLLIFAMGIHFNAVGFNAKDWQDYLLYVSIFVFVDLAIFQTPRISKIWGTELTAIEKNNKDLTKTIEMGKARDANFSAVIRSMNPNYFKQVDMNTSAKYLNSLGSIMNLYANLCDYKIDVYQNNNPQILIQQLTTQYGIKISQEQYDELNVEKGVLQPETNMVMVATSIVENIVIVVTSQKSIMLDNDISNVYDLAIIHSWLKK</sequence>
<feature type="transmembrane region" description="Helical" evidence="1">
    <location>
        <begin position="80"/>
        <end position="97"/>
    </location>
</feature>